<dbReference type="OrthoDB" id="8019722at2"/>
<protein>
    <submittedName>
        <fullName evidence="1">Uncharacterized protein</fullName>
    </submittedName>
</protein>
<dbReference type="EMBL" id="CP001349">
    <property type="protein sequence ID" value="ACL55127.1"/>
    <property type="molecule type" value="Genomic_DNA"/>
</dbReference>
<name>B8IU82_METNO</name>
<dbReference type="AlphaFoldDB" id="B8IU82"/>
<reference evidence="1 2" key="1">
    <citation type="submission" date="2009-01" db="EMBL/GenBank/DDBJ databases">
        <title>Complete sequence of chromosome of Methylobacterium nodulans ORS 2060.</title>
        <authorList>
            <consortium name="US DOE Joint Genome Institute"/>
            <person name="Lucas S."/>
            <person name="Copeland A."/>
            <person name="Lapidus A."/>
            <person name="Glavina del Rio T."/>
            <person name="Dalin E."/>
            <person name="Tice H."/>
            <person name="Bruce D."/>
            <person name="Goodwin L."/>
            <person name="Pitluck S."/>
            <person name="Sims D."/>
            <person name="Brettin T."/>
            <person name="Detter J.C."/>
            <person name="Han C."/>
            <person name="Larimer F."/>
            <person name="Land M."/>
            <person name="Hauser L."/>
            <person name="Kyrpides N."/>
            <person name="Ivanova N."/>
            <person name="Marx C.J."/>
            <person name="Richardson P."/>
        </authorList>
    </citation>
    <scope>NUCLEOTIDE SEQUENCE [LARGE SCALE GENOMIC DNA]</scope>
    <source>
        <strain evidence="2">LMG 21967 / CNCM I-2342 / ORS 2060</strain>
    </source>
</reference>
<sequence length="81" mass="8948">MQLSELACEILEIFRQNHRRPGARLTFGYLRERLGSEPTLTAAASELTDAGYVIAPDADTIELTARGFDTLQRENYGSTTG</sequence>
<organism evidence="1 2">
    <name type="scientific">Methylobacterium nodulans (strain LMG 21967 / CNCM I-2342 / ORS 2060)</name>
    <dbReference type="NCBI Taxonomy" id="460265"/>
    <lineage>
        <taxon>Bacteria</taxon>
        <taxon>Pseudomonadati</taxon>
        <taxon>Pseudomonadota</taxon>
        <taxon>Alphaproteobacteria</taxon>
        <taxon>Hyphomicrobiales</taxon>
        <taxon>Methylobacteriaceae</taxon>
        <taxon>Methylobacterium</taxon>
    </lineage>
</organism>
<keyword evidence="2" id="KW-1185">Reference proteome</keyword>
<dbReference type="KEGG" id="mno:Mnod_0077"/>
<dbReference type="eggNOG" id="ENOG502ZD20">
    <property type="taxonomic scope" value="Bacteria"/>
</dbReference>
<evidence type="ECO:0000313" key="1">
    <source>
        <dbReference type="EMBL" id="ACL55127.1"/>
    </source>
</evidence>
<dbReference type="Proteomes" id="UP000008207">
    <property type="component" value="Chromosome"/>
</dbReference>
<proteinExistence type="predicted"/>
<dbReference type="HOGENOM" id="CLU_195250_0_0_5"/>
<gene>
    <name evidence="1" type="ordered locus">Mnod_0077</name>
</gene>
<evidence type="ECO:0000313" key="2">
    <source>
        <dbReference type="Proteomes" id="UP000008207"/>
    </source>
</evidence>
<dbReference type="RefSeq" id="WP_012634366.1">
    <property type="nucleotide sequence ID" value="NC_011894.1"/>
</dbReference>
<accession>B8IU82</accession>